<dbReference type="EMBL" id="SPDV01000057">
    <property type="protein sequence ID" value="TFI56717.1"/>
    <property type="molecule type" value="Genomic_DNA"/>
</dbReference>
<sequence>MYLAPRLLARSMWSFCLMEGQLTPSALMQERRIRLFDSRRVRRGSRHRHTQADPCLFVNGSELYVFYEVQECSEVGYIAACRTRDLVHFEDLGPVLRRNDHISYPHVLKVGDDVFMLPETKEAGEVALYRFTAFPSGLTRARRLIAGPYTDPTLFRTPERWWLFATGPHGLELFSAEDLASGDFVPHPMNPICTDARLSRCGGAIVELDGRLFRPAQAFHFGDGGNLRLLEIGELSPSRYAESDWAPELFTLNEPWQSRGAHHLSLACFAGRTIVAVDGRHPDFVINGTILNPLWRIISTLRGVRLPRRARASRSLVSRSRA</sequence>
<dbReference type="Gene3D" id="2.115.10.20">
    <property type="entry name" value="Glycosyl hydrolase domain, family 43"/>
    <property type="match status" value="1"/>
</dbReference>
<proteinExistence type="predicted"/>
<keyword evidence="3" id="KW-1185">Reference proteome</keyword>
<accession>A0A4Y8ZMN2</accession>
<dbReference type="RefSeq" id="WP_135089955.1">
    <property type="nucleotide sequence ID" value="NZ_SPDV01000057.1"/>
</dbReference>
<organism evidence="2 3">
    <name type="scientific">Sphingomonas parva</name>
    <dbReference type="NCBI Taxonomy" id="2555898"/>
    <lineage>
        <taxon>Bacteria</taxon>
        <taxon>Pseudomonadati</taxon>
        <taxon>Pseudomonadota</taxon>
        <taxon>Alphaproteobacteria</taxon>
        <taxon>Sphingomonadales</taxon>
        <taxon>Sphingomonadaceae</taxon>
        <taxon>Sphingomonas</taxon>
    </lineage>
</organism>
<reference evidence="2 3" key="1">
    <citation type="submission" date="2019-03" db="EMBL/GenBank/DDBJ databases">
        <title>Genome sequence of Sphingomonas sp. 17J27-24.</title>
        <authorList>
            <person name="Kim M."/>
            <person name="Maeng S."/>
            <person name="Sathiyaraj S."/>
        </authorList>
    </citation>
    <scope>NUCLEOTIDE SEQUENCE [LARGE SCALE GENOMIC DNA]</scope>
    <source>
        <strain evidence="2 3">17J27-24</strain>
    </source>
</reference>
<protein>
    <recommendedName>
        <fullName evidence="1">Glucosamine inositolphosphorylceramide transferase 1 N-terminal domain-containing protein</fullName>
    </recommendedName>
</protein>
<dbReference type="InterPro" id="IPR023296">
    <property type="entry name" value="Glyco_hydro_beta-prop_sf"/>
</dbReference>
<feature type="domain" description="Glucosamine inositolphosphorylceramide transferase 1 N-terminal" evidence="1">
    <location>
        <begin position="51"/>
        <end position="277"/>
    </location>
</feature>
<evidence type="ECO:0000259" key="1">
    <source>
        <dbReference type="Pfam" id="PF24793"/>
    </source>
</evidence>
<evidence type="ECO:0000313" key="3">
    <source>
        <dbReference type="Proteomes" id="UP000298213"/>
    </source>
</evidence>
<dbReference type="OrthoDB" id="3771157at2"/>
<dbReference type="Pfam" id="PF24793">
    <property type="entry name" value="GINT1_N"/>
    <property type="match status" value="1"/>
</dbReference>
<dbReference type="InterPro" id="IPR056442">
    <property type="entry name" value="GINT1_N"/>
</dbReference>
<dbReference type="AlphaFoldDB" id="A0A4Y8ZMN2"/>
<comment type="caution">
    <text evidence="2">The sequence shown here is derived from an EMBL/GenBank/DDBJ whole genome shotgun (WGS) entry which is preliminary data.</text>
</comment>
<evidence type="ECO:0000313" key="2">
    <source>
        <dbReference type="EMBL" id="TFI56717.1"/>
    </source>
</evidence>
<dbReference type="SUPFAM" id="SSF75005">
    <property type="entry name" value="Arabinanase/levansucrase/invertase"/>
    <property type="match status" value="1"/>
</dbReference>
<gene>
    <name evidence="2" type="ORF">E2493_18740</name>
</gene>
<dbReference type="Proteomes" id="UP000298213">
    <property type="component" value="Unassembled WGS sequence"/>
</dbReference>
<name>A0A4Y8ZMN2_9SPHN</name>